<evidence type="ECO:0000313" key="1">
    <source>
        <dbReference type="EMBL" id="MDR9946206.1"/>
    </source>
</evidence>
<name>A0AAE4IY26_9ENTR</name>
<evidence type="ECO:0008006" key="3">
    <source>
        <dbReference type="Google" id="ProtNLM"/>
    </source>
</evidence>
<dbReference type="EMBL" id="JALLIR010000001">
    <property type="protein sequence ID" value="MDR9946206.1"/>
    <property type="molecule type" value="Genomic_DNA"/>
</dbReference>
<reference evidence="1" key="1">
    <citation type="submission" date="2022-11" db="EMBL/GenBank/DDBJ databases">
        <title>blaNDM-1 and qnrB1 co-producing ST413 Enterobacter.</title>
        <authorList>
            <person name="Halder G."/>
            <person name="Chaudhuri B."/>
            <person name="Dutta S."/>
        </authorList>
    </citation>
    <scope>NUCLEOTIDE SEQUENCE</scope>
    <source>
        <strain evidence="1">PEER684</strain>
    </source>
</reference>
<dbReference type="InterPro" id="IPR016177">
    <property type="entry name" value="DNA-bd_dom_sf"/>
</dbReference>
<dbReference type="SUPFAM" id="SSF54171">
    <property type="entry name" value="DNA-binding domain"/>
    <property type="match status" value="1"/>
</dbReference>
<sequence length="221" mass="25977">MMPWHSPETDAILESMPRKQKRQKLIYNIAENDAEFCIGCIMDGKIIRHGAYAAWINMLQRCYGESYRSARKQYLQVSLDPTWHKFSAFYAWWKPRYRTGWHLDKDLLIPGNQVYGPSTCVYIPKELNNFTVGRDCKRGDLPIGVSWDKQHGKYMSRANDSKGKYLFLGLYDDPMEAHEAWFFKKLEIALEYKGLCDSIHPDLYRGVQRKLLFIHREQLAA</sequence>
<proteinExistence type="predicted"/>
<dbReference type="RefSeq" id="WP_126486725.1">
    <property type="nucleotide sequence ID" value="NZ_JACWFD010000022.1"/>
</dbReference>
<dbReference type="AlphaFoldDB" id="A0AAE4IY26"/>
<evidence type="ECO:0000313" key="2">
    <source>
        <dbReference type="Proteomes" id="UP001185068"/>
    </source>
</evidence>
<protein>
    <recommendedName>
        <fullName evidence="3">AP2/ERF domain-containing protein</fullName>
    </recommendedName>
</protein>
<gene>
    <name evidence="1" type="ORF">MX989_08955</name>
</gene>
<accession>A0AAE4IY26</accession>
<comment type="caution">
    <text evidence="1">The sequence shown here is derived from an EMBL/GenBank/DDBJ whole genome shotgun (WGS) entry which is preliminary data.</text>
</comment>
<dbReference type="GO" id="GO:0003677">
    <property type="term" value="F:DNA binding"/>
    <property type="evidence" value="ECO:0007669"/>
    <property type="project" value="InterPro"/>
</dbReference>
<dbReference type="Proteomes" id="UP001185068">
    <property type="component" value="Unassembled WGS sequence"/>
</dbReference>
<organism evidence="1 2">
    <name type="scientific">Enterobacter sichuanensis</name>
    <dbReference type="NCBI Taxonomy" id="2071710"/>
    <lineage>
        <taxon>Bacteria</taxon>
        <taxon>Pseudomonadati</taxon>
        <taxon>Pseudomonadota</taxon>
        <taxon>Gammaproteobacteria</taxon>
        <taxon>Enterobacterales</taxon>
        <taxon>Enterobacteriaceae</taxon>
        <taxon>Enterobacter</taxon>
        <taxon>Enterobacter cloacae complex</taxon>
    </lineage>
</organism>